<dbReference type="AlphaFoldDB" id="A0A9Q0RUL6"/>
<evidence type="ECO:0000256" key="1">
    <source>
        <dbReference type="SAM" id="SignalP"/>
    </source>
</evidence>
<evidence type="ECO:0000313" key="3">
    <source>
        <dbReference type="Proteomes" id="UP001151699"/>
    </source>
</evidence>
<feature type="signal peptide" evidence="1">
    <location>
        <begin position="1"/>
        <end position="24"/>
    </location>
</feature>
<name>A0A9Q0RUL6_9DIPT</name>
<proteinExistence type="predicted"/>
<comment type="caution">
    <text evidence="2">The sequence shown here is derived from an EMBL/GenBank/DDBJ whole genome shotgun (WGS) entry which is preliminary data.</text>
</comment>
<keyword evidence="3" id="KW-1185">Reference proteome</keyword>
<dbReference type="EMBL" id="WJQU01002822">
    <property type="protein sequence ID" value="KAJ6629965.1"/>
    <property type="molecule type" value="Genomic_DNA"/>
</dbReference>
<keyword evidence="1" id="KW-0732">Signal</keyword>
<evidence type="ECO:0000313" key="2">
    <source>
        <dbReference type="EMBL" id="KAJ6629965.1"/>
    </source>
</evidence>
<organism evidence="2 3">
    <name type="scientific">Pseudolycoriella hygida</name>
    <dbReference type="NCBI Taxonomy" id="35572"/>
    <lineage>
        <taxon>Eukaryota</taxon>
        <taxon>Metazoa</taxon>
        <taxon>Ecdysozoa</taxon>
        <taxon>Arthropoda</taxon>
        <taxon>Hexapoda</taxon>
        <taxon>Insecta</taxon>
        <taxon>Pterygota</taxon>
        <taxon>Neoptera</taxon>
        <taxon>Endopterygota</taxon>
        <taxon>Diptera</taxon>
        <taxon>Nematocera</taxon>
        <taxon>Sciaroidea</taxon>
        <taxon>Sciaridae</taxon>
        <taxon>Pseudolycoriella</taxon>
    </lineage>
</organism>
<gene>
    <name evidence="2" type="primary">Fcp3C</name>
    <name evidence="2" type="ORF">Bhyg_16330</name>
</gene>
<feature type="chain" id="PRO_5040425091" evidence="1">
    <location>
        <begin position="25"/>
        <end position="160"/>
    </location>
</feature>
<dbReference type="PROSITE" id="PS51257">
    <property type="entry name" value="PROKAR_LIPOPROTEIN"/>
    <property type="match status" value="1"/>
</dbReference>
<protein>
    <submittedName>
        <fullName evidence="2">Follicle cell protein 3C-1</fullName>
    </submittedName>
</protein>
<sequence length="160" mass="17810">MAKMQFNSVMVLVACALFFNLCESSQPLKTNIENAFAKLHKTNAVKEQLPCTCGVFLTGQFKRGSSEPPKGNPALMHEQELQFSCNAAGVKQCTNRCLEMIVKHLSNSPAIVCGLIDRDCYKERAYLFVQNCNSTWINTNLSAGREYCCKDGLPYKCPLV</sequence>
<reference evidence="2" key="1">
    <citation type="submission" date="2022-07" db="EMBL/GenBank/DDBJ databases">
        <authorList>
            <person name="Trinca V."/>
            <person name="Uliana J.V.C."/>
            <person name="Torres T.T."/>
            <person name="Ward R.J."/>
            <person name="Monesi N."/>
        </authorList>
    </citation>
    <scope>NUCLEOTIDE SEQUENCE</scope>
    <source>
        <strain evidence="2">HSMRA1968</strain>
        <tissue evidence="2">Whole embryos</tissue>
    </source>
</reference>
<dbReference type="OrthoDB" id="7412264at2759"/>
<dbReference type="Proteomes" id="UP001151699">
    <property type="component" value="Unassembled WGS sequence"/>
</dbReference>
<accession>A0A9Q0RUL6</accession>